<evidence type="ECO:0000313" key="2">
    <source>
        <dbReference type="EMBL" id="MBO1324909.1"/>
    </source>
</evidence>
<dbReference type="Proteomes" id="UP000664073">
    <property type="component" value="Unassembled WGS sequence"/>
</dbReference>
<accession>A0A939KQ57</accession>
<feature type="region of interest" description="Disordered" evidence="1">
    <location>
        <begin position="47"/>
        <end position="90"/>
    </location>
</feature>
<reference evidence="2" key="1">
    <citation type="submission" date="2021-03" db="EMBL/GenBank/DDBJ databases">
        <title>The complete genome sequence of Acetobacter sp. TBRC 12339.</title>
        <authorList>
            <person name="Charoenyingcharoen P."/>
            <person name="Yukphan P."/>
        </authorList>
    </citation>
    <scope>NUCLEOTIDE SEQUENCE</scope>
    <source>
        <strain evidence="2">TBRC 12339</strain>
    </source>
</reference>
<gene>
    <name evidence="2" type="ORF">J2D77_07070</name>
</gene>
<dbReference type="AlphaFoldDB" id="A0A939KQ57"/>
<dbReference type="EMBL" id="JAFVMH010000002">
    <property type="protein sequence ID" value="MBO1324909.1"/>
    <property type="molecule type" value="Genomic_DNA"/>
</dbReference>
<sequence>MPMENKPFSRLSFLPRLFFTIADHAQGLRVLHAIDAVRAEQAGQRACPSLNAPGNRAVPGPAGISPGRGDDTRADTGENVQPGAGPAVGAGDHPPASALFGFLSPPGAGAAMGAVWWLALMRALQESTALPFVHLLDCGASPAHALLALSHGQRLAVLAGDDRQGIAARAAFAAEGGTLAAHSPPSFDLIAGVHATSSLVAYIRHGYCE</sequence>
<evidence type="ECO:0000313" key="3">
    <source>
        <dbReference type="Proteomes" id="UP000664073"/>
    </source>
</evidence>
<comment type="caution">
    <text evidence="2">The sequence shown here is derived from an EMBL/GenBank/DDBJ whole genome shotgun (WGS) entry which is preliminary data.</text>
</comment>
<keyword evidence="3" id="KW-1185">Reference proteome</keyword>
<protein>
    <submittedName>
        <fullName evidence="2">Uncharacterized protein</fullName>
    </submittedName>
</protein>
<proteinExistence type="predicted"/>
<dbReference type="RefSeq" id="WP_207845540.1">
    <property type="nucleotide sequence ID" value="NZ_JAFVMH010000002.1"/>
</dbReference>
<name>A0A939KQ57_9PROT</name>
<organism evidence="2 3">
    <name type="scientific">Acetobacter garciniae</name>
    <dbReference type="NCBI Taxonomy" id="2817435"/>
    <lineage>
        <taxon>Bacteria</taxon>
        <taxon>Pseudomonadati</taxon>
        <taxon>Pseudomonadota</taxon>
        <taxon>Alphaproteobacteria</taxon>
        <taxon>Acetobacterales</taxon>
        <taxon>Acetobacteraceae</taxon>
        <taxon>Acetobacter</taxon>
    </lineage>
</organism>
<evidence type="ECO:0000256" key="1">
    <source>
        <dbReference type="SAM" id="MobiDB-lite"/>
    </source>
</evidence>